<feature type="transmembrane region" description="Helical" evidence="2">
    <location>
        <begin position="131"/>
        <end position="152"/>
    </location>
</feature>
<gene>
    <name evidence="4" type="ORF">GTS_11040</name>
</gene>
<accession>A0A4D4IYZ2</accession>
<feature type="compositionally biased region" description="Low complexity" evidence="1">
    <location>
        <begin position="338"/>
        <end position="349"/>
    </location>
</feature>
<proteinExistence type="predicted"/>
<evidence type="ECO:0000313" key="5">
    <source>
        <dbReference type="Proteomes" id="UP000298860"/>
    </source>
</evidence>
<evidence type="ECO:0000259" key="3">
    <source>
        <dbReference type="Pfam" id="PF18915"/>
    </source>
</evidence>
<dbReference type="Proteomes" id="UP000298860">
    <property type="component" value="Unassembled WGS sequence"/>
</dbReference>
<feature type="region of interest" description="Disordered" evidence="1">
    <location>
        <begin position="302"/>
        <end position="415"/>
    </location>
</feature>
<keyword evidence="2" id="KW-0812">Transmembrane</keyword>
<sequence length="415" mass="42443">MRELTGFRRRLGRSEQFARAVEALPEDGGSLDRHPVTPPPGPVDEVLAGELALVGLLRRAAATAGPDPEARGRIRQRVLDGLAERPPSRAPLPPTTACRQGRAGRASHGKHSSRRRPPSRDDAYARTRGRLLVALAAALCLVLSLGATSLLLSRDALPGDSLYWVKRTAETASLGLSFGDAAKGRRHLGFASSRLDEIQTMVTRDNASGAEQANRYLGVLADFEADSAAGARELAASGTNGDDTVLASLRDWANAQAQRLDAVRAELPALAATRSANSLALLDRIRDRVAVLLARTRCLTVTSGTSDDLGPLPAADPCTPRPTTAGVTSSAGPGGARSGAPAGSAGAPAAIPPAPAPAPSGGEHPPGNLLPLPGLSVPQPTAGGPATATPSTAPAPSVPIRVPPLPSLLPGLLGG</sequence>
<keyword evidence="2" id="KW-1133">Transmembrane helix</keyword>
<keyword evidence="5" id="KW-1185">Reference proteome</keyword>
<feature type="region of interest" description="Disordered" evidence="1">
    <location>
        <begin position="82"/>
        <end position="122"/>
    </location>
</feature>
<comment type="caution">
    <text evidence="4">The sequence shown here is derived from an EMBL/GenBank/DDBJ whole genome shotgun (WGS) entry which is preliminary data.</text>
</comment>
<protein>
    <recommendedName>
        <fullName evidence="3">DUF5667 domain-containing protein</fullName>
    </recommendedName>
</protein>
<organism evidence="4 5">
    <name type="scientific">Gandjariella thermophila</name>
    <dbReference type="NCBI Taxonomy" id="1931992"/>
    <lineage>
        <taxon>Bacteria</taxon>
        <taxon>Bacillati</taxon>
        <taxon>Actinomycetota</taxon>
        <taxon>Actinomycetes</taxon>
        <taxon>Pseudonocardiales</taxon>
        <taxon>Pseudonocardiaceae</taxon>
        <taxon>Gandjariella</taxon>
    </lineage>
</organism>
<evidence type="ECO:0000256" key="1">
    <source>
        <dbReference type="SAM" id="MobiDB-lite"/>
    </source>
</evidence>
<dbReference type="EMBL" id="BJFL01000003">
    <property type="protein sequence ID" value="GDY29471.1"/>
    <property type="molecule type" value="Genomic_DNA"/>
</dbReference>
<keyword evidence="2" id="KW-0472">Membrane</keyword>
<feature type="compositionally biased region" description="Low complexity" evidence="1">
    <location>
        <begin position="359"/>
        <end position="395"/>
    </location>
</feature>
<feature type="domain" description="DUF5667" evidence="3">
    <location>
        <begin position="156"/>
        <end position="264"/>
    </location>
</feature>
<dbReference type="Pfam" id="PF18915">
    <property type="entry name" value="DUF5667"/>
    <property type="match status" value="1"/>
</dbReference>
<reference evidence="5" key="1">
    <citation type="submission" date="2019-04" db="EMBL/GenBank/DDBJ databases">
        <title>Draft genome sequence of Pseudonocardiaceae bacterium SL3-2-4.</title>
        <authorList>
            <person name="Ningsih F."/>
            <person name="Yokota A."/>
            <person name="Sakai Y."/>
            <person name="Nanatani K."/>
            <person name="Yabe S."/>
            <person name="Oetari A."/>
            <person name="Sjamsuridzal W."/>
        </authorList>
    </citation>
    <scope>NUCLEOTIDE SEQUENCE [LARGE SCALE GENOMIC DNA]</scope>
    <source>
        <strain evidence="5">SL3-2-4</strain>
    </source>
</reference>
<evidence type="ECO:0000313" key="4">
    <source>
        <dbReference type="EMBL" id="GDY29471.1"/>
    </source>
</evidence>
<name>A0A4D4IYZ2_9PSEU</name>
<evidence type="ECO:0000256" key="2">
    <source>
        <dbReference type="SAM" id="Phobius"/>
    </source>
</evidence>
<dbReference type="InterPro" id="IPR043725">
    <property type="entry name" value="DUF5667"/>
</dbReference>
<dbReference type="AlphaFoldDB" id="A0A4D4IYZ2"/>
<feature type="compositionally biased region" description="Basic residues" evidence="1">
    <location>
        <begin position="105"/>
        <end position="117"/>
    </location>
</feature>